<evidence type="ECO:0000313" key="2">
    <source>
        <dbReference type="EMBL" id="GJJ11028.1"/>
    </source>
</evidence>
<sequence length="290" mass="31959">MSVSETFRVSQWAPANETENDLIDERLALNGPVIGAVAYGGPLAYLSVHYGVPINVTGFVAYVVNAWLQDGLLLYRFFIIFDHNYWIALIPGGLYTVSIIMSSLMLAQINNPSVGFFSHTSVDFALTFWSISIGTTLLLTALIVLRLMYRKYQVRKAFLNTPTKTPYLSVSATLAESAFLYSVVGLIFIITYARNSPVVNLFLPLLGQVQSIAPLFILLRVAQQRAWTRDTLKSTDARVDFVTILLTSQTDSSGTPHASPLTTASKVNLPNSGFSDSVFQDAFTPSRQIV</sequence>
<gene>
    <name evidence="2" type="ORF">Clacol_005259</name>
</gene>
<evidence type="ECO:0000256" key="1">
    <source>
        <dbReference type="SAM" id="Phobius"/>
    </source>
</evidence>
<keyword evidence="3" id="KW-1185">Reference proteome</keyword>
<comment type="caution">
    <text evidence="2">The sequence shown here is derived from an EMBL/GenBank/DDBJ whole genome shotgun (WGS) entry which is preliminary data.</text>
</comment>
<dbReference type="Proteomes" id="UP001050691">
    <property type="component" value="Unassembled WGS sequence"/>
</dbReference>
<feature type="transmembrane region" description="Helical" evidence="1">
    <location>
        <begin position="199"/>
        <end position="219"/>
    </location>
</feature>
<dbReference type="EMBL" id="BPWL01000006">
    <property type="protein sequence ID" value="GJJ11028.1"/>
    <property type="molecule type" value="Genomic_DNA"/>
</dbReference>
<accession>A0AAV5AC21</accession>
<proteinExistence type="predicted"/>
<keyword evidence="1" id="KW-0812">Transmembrane</keyword>
<evidence type="ECO:0000313" key="3">
    <source>
        <dbReference type="Proteomes" id="UP001050691"/>
    </source>
</evidence>
<feature type="transmembrane region" description="Helical" evidence="1">
    <location>
        <begin position="85"/>
        <end position="106"/>
    </location>
</feature>
<name>A0AAV5AC21_9AGAM</name>
<organism evidence="2 3">
    <name type="scientific">Clathrus columnatus</name>
    <dbReference type="NCBI Taxonomy" id="1419009"/>
    <lineage>
        <taxon>Eukaryota</taxon>
        <taxon>Fungi</taxon>
        <taxon>Dikarya</taxon>
        <taxon>Basidiomycota</taxon>
        <taxon>Agaricomycotina</taxon>
        <taxon>Agaricomycetes</taxon>
        <taxon>Phallomycetidae</taxon>
        <taxon>Phallales</taxon>
        <taxon>Clathraceae</taxon>
        <taxon>Clathrus</taxon>
    </lineage>
</organism>
<keyword evidence="1" id="KW-0472">Membrane</keyword>
<feature type="transmembrane region" description="Helical" evidence="1">
    <location>
        <begin position="59"/>
        <end position="78"/>
    </location>
</feature>
<feature type="transmembrane region" description="Helical" evidence="1">
    <location>
        <begin position="126"/>
        <end position="149"/>
    </location>
</feature>
<feature type="transmembrane region" description="Helical" evidence="1">
    <location>
        <begin position="170"/>
        <end position="193"/>
    </location>
</feature>
<protein>
    <submittedName>
        <fullName evidence="2">Uncharacterized protein</fullName>
    </submittedName>
</protein>
<dbReference type="AlphaFoldDB" id="A0AAV5AC21"/>
<reference evidence="2" key="1">
    <citation type="submission" date="2021-10" db="EMBL/GenBank/DDBJ databases">
        <title>De novo Genome Assembly of Clathrus columnatus (Basidiomycota, Fungi) Using Illumina and Nanopore Sequence Data.</title>
        <authorList>
            <person name="Ogiso-Tanaka E."/>
            <person name="Itagaki H."/>
            <person name="Hosoya T."/>
            <person name="Hosaka K."/>
        </authorList>
    </citation>
    <scope>NUCLEOTIDE SEQUENCE</scope>
    <source>
        <strain evidence="2">MO-923</strain>
    </source>
</reference>
<keyword evidence="1" id="KW-1133">Transmembrane helix</keyword>